<name>A0ABV9TBU2_9GAMM</name>
<dbReference type="InterPro" id="IPR012341">
    <property type="entry name" value="6hp_glycosidase-like_sf"/>
</dbReference>
<dbReference type="Pfam" id="PF22422">
    <property type="entry name" value="MGH1-like_GH"/>
    <property type="match status" value="1"/>
</dbReference>
<evidence type="ECO:0000313" key="3">
    <source>
        <dbReference type="Proteomes" id="UP001595926"/>
    </source>
</evidence>
<comment type="caution">
    <text evidence="2">The sequence shown here is derived from an EMBL/GenBank/DDBJ whole genome shotgun (WGS) entry which is preliminary data.</text>
</comment>
<dbReference type="InterPro" id="IPR008928">
    <property type="entry name" value="6-hairpin_glycosidase_sf"/>
</dbReference>
<dbReference type="Gene3D" id="1.50.10.10">
    <property type="match status" value="1"/>
</dbReference>
<keyword evidence="3" id="KW-1185">Reference proteome</keyword>
<dbReference type="Proteomes" id="UP001595926">
    <property type="component" value="Unassembled WGS sequence"/>
</dbReference>
<dbReference type="SUPFAM" id="SSF48208">
    <property type="entry name" value="Six-hairpin glycosidases"/>
    <property type="match status" value="1"/>
</dbReference>
<evidence type="ECO:0000259" key="1">
    <source>
        <dbReference type="Pfam" id="PF22422"/>
    </source>
</evidence>
<feature type="domain" description="Mannosylglycerate hydrolase MGH1-like glycoside hydrolase" evidence="1">
    <location>
        <begin position="494"/>
        <end position="792"/>
    </location>
</feature>
<gene>
    <name evidence="2" type="ORF">ACFPDQ_05045</name>
</gene>
<organism evidence="2 3">
    <name type="scientific">Pseudofrancisella aestuarii</name>
    <dbReference type="NCBI Taxonomy" id="2670347"/>
    <lineage>
        <taxon>Bacteria</taxon>
        <taxon>Pseudomonadati</taxon>
        <taxon>Pseudomonadota</taxon>
        <taxon>Gammaproteobacteria</taxon>
        <taxon>Thiotrichales</taxon>
        <taxon>Francisellaceae</taxon>
        <taxon>Pseudofrancisella</taxon>
    </lineage>
</organism>
<dbReference type="RefSeq" id="WP_119329808.1">
    <property type="nucleotide sequence ID" value="NZ_JBHSJH010000002.1"/>
</dbReference>
<dbReference type="InterPro" id="IPR054491">
    <property type="entry name" value="MGH1-like_GH"/>
</dbReference>
<evidence type="ECO:0000313" key="2">
    <source>
        <dbReference type="EMBL" id="MFC4892412.1"/>
    </source>
</evidence>
<sequence length="919" mass="107045">MSSAKHNFFKLIKKLNNSHDLETLPQWGPYTKKYIGTSHITDKVNGLRFDLSIFPGYYRRRVDVPNVFYETEYYPWDTSTDGTYFKFRHMLEWKDKVYCDISYYLIDNNTQAIKAKFVNNSSNPESLVLHLMGSMHFPSIKEYEPNNLLYPSTIALSGNARWIDATDYYSLSYSIPKPTDNLVADGKLRGEKRTRNFVNGSGVEFGEEKDDQIIFRLNIEDLINTTTLLLKYRLEKNSSLKLKISGHDKNNLFEYNLLLENESEFKYIDLPNLEIGDYFLKLSSIDNNPINLDGFIIGSHNDVHKSKFHQQNWNPIPQISKFGNNSIILKYQNTEKYYGIFWDYPFEDCDIREFFCRDLDIYFKLMANEHVLKEFHGEGNGHFTNIFLRPITVKEKDQKNIFCATTVADNISEIEDKLRLLEQKNYLSKKIKSFKEKNLSKNNSKNILPNGEKYQFSQGILKNVILTNIVFPIYTQKSYIRHLAPGKWWDCLYTWDSGFIGLGLLEYDIDRAIENLNTYLTSTDNQSAFIHHGSPVPVQHYLFFEIWNRTNSFELLEHYYPRLKQYYLFLSGHLGSSSTRRLNSNLLQTWDYFYNSGGWDDYPAQYHMHKENIKNIAPVITTAHCIRIAKFLAMYSELLNLEDDFTFYKHDIEILSNALNKLSWDKNAGYYSYVNHDSAGFPTGFLTNQEGENFNKGLDGAYPIVSGICNPKIEKALLSKLKSPKKLWSKAGLSAVDQSASYYRKDGYWNGTVWMSHQWFFWKSLLDIGEYKFAEKLALKALNLWKNETDSNYRSLEHFIIETQRGAGWHAFSGLSCPIINWFNAYFAIGTINTGFDTIIVSKRFNSNYSDLKLSLKIYPRENSLGQISILIVLNPKYSYKLSKEKKDISIINNKQNNVILNIKKPNLTNIVDLHLVST</sequence>
<reference evidence="3" key="1">
    <citation type="journal article" date="2019" name="Int. J. Syst. Evol. Microbiol.">
        <title>The Global Catalogue of Microorganisms (GCM) 10K type strain sequencing project: providing services to taxonomists for standard genome sequencing and annotation.</title>
        <authorList>
            <consortium name="The Broad Institute Genomics Platform"/>
            <consortium name="The Broad Institute Genome Sequencing Center for Infectious Disease"/>
            <person name="Wu L."/>
            <person name="Ma J."/>
        </authorList>
    </citation>
    <scope>NUCLEOTIDE SEQUENCE [LARGE SCALE GENOMIC DNA]</scope>
    <source>
        <strain evidence="3">CGMCC 1.13718</strain>
    </source>
</reference>
<protein>
    <recommendedName>
        <fullName evidence="1">Mannosylglycerate hydrolase MGH1-like glycoside hydrolase domain-containing protein</fullName>
    </recommendedName>
</protein>
<accession>A0ABV9TBU2</accession>
<proteinExistence type="predicted"/>
<dbReference type="EMBL" id="JBHSJH010000002">
    <property type="protein sequence ID" value="MFC4892412.1"/>
    <property type="molecule type" value="Genomic_DNA"/>
</dbReference>